<dbReference type="EMBL" id="JAXOJX010000006">
    <property type="protein sequence ID" value="MDZ5456135.1"/>
    <property type="molecule type" value="Genomic_DNA"/>
</dbReference>
<accession>A0ABU5IBR9</accession>
<dbReference type="SMART" id="SM00065">
    <property type="entry name" value="GAF"/>
    <property type="match status" value="1"/>
</dbReference>
<dbReference type="Gene3D" id="3.30.450.40">
    <property type="match status" value="2"/>
</dbReference>
<dbReference type="SMART" id="SM00267">
    <property type="entry name" value="GGDEF"/>
    <property type="match status" value="1"/>
</dbReference>
<dbReference type="InterPro" id="IPR003018">
    <property type="entry name" value="GAF"/>
</dbReference>
<dbReference type="Pfam" id="PF13185">
    <property type="entry name" value="GAF_2"/>
    <property type="match status" value="2"/>
</dbReference>
<dbReference type="PROSITE" id="PS50883">
    <property type="entry name" value="EAL"/>
    <property type="match status" value="1"/>
</dbReference>
<dbReference type="Proteomes" id="UP001293718">
    <property type="component" value="Unassembled WGS sequence"/>
</dbReference>
<name>A0ABU5IBR9_9BURK</name>
<dbReference type="Pfam" id="PF00563">
    <property type="entry name" value="EAL"/>
    <property type="match status" value="1"/>
</dbReference>
<dbReference type="PANTHER" id="PTHR33121">
    <property type="entry name" value="CYCLIC DI-GMP PHOSPHODIESTERASE PDEF"/>
    <property type="match status" value="1"/>
</dbReference>
<reference evidence="3 4" key="1">
    <citation type="submission" date="2023-11" db="EMBL/GenBank/DDBJ databases">
        <title>Draft genome of Azohydromonas lata strain H1 (DSM1123), a polyhydroxyalkanoate producer.</title>
        <authorList>
            <person name="Traversa D."/>
            <person name="D'Addabbo P."/>
            <person name="Pazzani C."/>
            <person name="Manzari C."/>
            <person name="Chiara M."/>
            <person name="Scrascia M."/>
        </authorList>
    </citation>
    <scope>NUCLEOTIDE SEQUENCE [LARGE SCALE GENOMIC DNA]</scope>
    <source>
        <strain evidence="3 4">H1</strain>
    </source>
</reference>
<dbReference type="Pfam" id="PF00990">
    <property type="entry name" value="GGDEF"/>
    <property type="match status" value="1"/>
</dbReference>
<sequence>MQKNRSGLEELERLERALRTLSGCNRALLRARSEDALLREICRVVVEEAGYRMARIGRAEHDEDKTVTLLAQAGIPLDEADMHALRWNDSERGHSATGLAISTGQPHLINDAQGGDFPPFWRDFSRRWGLGSVLSLPLRIEGEIFGALTIAAPEPDAFDGRERRILDEVADDLAFGLEILRLRRRREQAEAEVRHLNRALRVRAAVNHALAQAADEAALLQEVCRVAVQECGYRLAWVGYLQQDEALTLCPMAHAGLEEGFLSLRRNWNTSRLGRTLAERMEAGEPMVLRDVVHDPDYPFRKDARERGYGSVVVLPLRVDGVLTGSFHILAAETDAFDDKEVQLLLATAVDLGFGLAALRHRVKAAAAEETIRRMAYFDAVTRLPNQARLRELLEDAIAAAREERRPLAVVRVGLMHLREVNEALGSTEVDRLMRAAAQRLQAVVGEGGLLGRLTEAEFALLLPRAGAEAACRVAQQCVAALDEPVDMSAFLLDARASAGISLYPGHGADAEMLIRRSGIALMQARGAGSPVAVFKMGLDRESAQRMALMSELRGAIERDELMLYCQPKMHMASGEVCGAEALVRWNHPRLGQVNPGSFIKLAEQTGLITPLTFWMLDATLRQSHAWHEQGRCAQPLSVNLSARDLHDPRLLERIEHALATWGAEPDWIEFELTESALMQDPTAALETLARLKRLDLRLAIDDYGTGYSSLSYLQRLPVDAIKIDQSFVAAMQHDDGSTAIVRSTIELAHSLHLQVVAEGVEDDATLEELAALHCDMAQGYCISRPLPADDFLGWCAARA</sequence>
<dbReference type="InterPro" id="IPR001633">
    <property type="entry name" value="EAL_dom"/>
</dbReference>
<dbReference type="CDD" id="cd01948">
    <property type="entry name" value="EAL"/>
    <property type="match status" value="1"/>
</dbReference>
<organism evidence="3 4">
    <name type="scientific">Azohydromonas lata</name>
    <dbReference type="NCBI Taxonomy" id="45677"/>
    <lineage>
        <taxon>Bacteria</taxon>
        <taxon>Pseudomonadati</taxon>
        <taxon>Pseudomonadota</taxon>
        <taxon>Betaproteobacteria</taxon>
        <taxon>Burkholderiales</taxon>
        <taxon>Sphaerotilaceae</taxon>
        <taxon>Azohydromonas</taxon>
    </lineage>
</organism>
<dbReference type="SUPFAM" id="SSF55781">
    <property type="entry name" value="GAF domain-like"/>
    <property type="match status" value="2"/>
</dbReference>
<keyword evidence="4" id="KW-1185">Reference proteome</keyword>
<dbReference type="InterPro" id="IPR029787">
    <property type="entry name" value="Nucleotide_cyclase"/>
</dbReference>
<protein>
    <submittedName>
        <fullName evidence="3">GGDEF domain-containing protein</fullName>
    </submittedName>
</protein>
<comment type="caution">
    <text evidence="3">The sequence shown here is derived from an EMBL/GenBank/DDBJ whole genome shotgun (WGS) entry which is preliminary data.</text>
</comment>
<dbReference type="SUPFAM" id="SSF55073">
    <property type="entry name" value="Nucleotide cyclase"/>
    <property type="match status" value="1"/>
</dbReference>
<dbReference type="PANTHER" id="PTHR33121:SF70">
    <property type="entry name" value="SIGNALING PROTEIN YKOW"/>
    <property type="match status" value="1"/>
</dbReference>
<dbReference type="SMART" id="SM00052">
    <property type="entry name" value="EAL"/>
    <property type="match status" value="1"/>
</dbReference>
<dbReference type="InterPro" id="IPR000160">
    <property type="entry name" value="GGDEF_dom"/>
</dbReference>
<dbReference type="InterPro" id="IPR050706">
    <property type="entry name" value="Cyclic-di-GMP_PDE-like"/>
</dbReference>
<dbReference type="InterPro" id="IPR043128">
    <property type="entry name" value="Rev_trsase/Diguanyl_cyclase"/>
</dbReference>
<dbReference type="Gene3D" id="3.30.70.270">
    <property type="match status" value="1"/>
</dbReference>
<dbReference type="RefSeq" id="WP_322464778.1">
    <property type="nucleotide sequence ID" value="NZ_JAXOJX010000006.1"/>
</dbReference>
<evidence type="ECO:0000313" key="3">
    <source>
        <dbReference type="EMBL" id="MDZ5456135.1"/>
    </source>
</evidence>
<dbReference type="NCBIfam" id="TIGR00254">
    <property type="entry name" value="GGDEF"/>
    <property type="match status" value="1"/>
</dbReference>
<dbReference type="Gene3D" id="3.20.20.450">
    <property type="entry name" value="EAL domain"/>
    <property type="match status" value="1"/>
</dbReference>
<feature type="domain" description="EAL" evidence="1">
    <location>
        <begin position="546"/>
        <end position="800"/>
    </location>
</feature>
<gene>
    <name evidence="3" type="ORF">SM757_06075</name>
</gene>
<evidence type="ECO:0000259" key="2">
    <source>
        <dbReference type="PROSITE" id="PS50887"/>
    </source>
</evidence>
<dbReference type="CDD" id="cd01949">
    <property type="entry name" value="GGDEF"/>
    <property type="match status" value="1"/>
</dbReference>
<dbReference type="SUPFAM" id="SSF141868">
    <property type="entry name" value="EAL domain-like"/>
    <property type="match status" value="1"/>
</dbReference>
<dbReference type="InterPro" id="IPR029016">
    <property type="entry name" value="GAF-like_dom_sf"/>
</dbReference>
<evidence type="ECO:0000313" key="4">
    <source>
        <dbReference type="Proteomes" id="UP001293718"/>
    </source>
</evidence>
<dbReference type="PROSITE" id="PS50887">
    <property type="entry name" value="GGDEF"/>
    <property type="match status" value="1"/>
</dbReference>
<evidence type="ECO:0000259" key="1">
    <source>
        <dbReference type="PROSITE" id="PS50883"/>
    </source>
</evidence>
<feature type="domain" description="GGDEF" evidence="2">
    <location>
        <begin position="406"/>
        <end position="537"/>
    </location>
</feature>
<proteinExistence type="predicted"/>
<dbReference type="InterPro" id="IPR035919">
    <property type="entry name" value="EAL_sf"/>
</dbReference>